<dbReference type="KEGG" id="mpk:VL20_4415"/>
<proteinExistence type="predicted"/>
<organism evidence="1 2">
    <name type="scientific">Microcystis panniformis FACHB-1757</name>
    <dbReference type="NCBI Taxonomy" id="1638788"/>
    <lineage>
        <taxon>Bacteria</taxon>
        <taxon>Bacillati</taxon>
        <taxon>Cyanobacteriota</taxon>
        <taxon>Cyanophyceae</taxon>
        <taxon>Oscillatoriophycideae</taxon>
        <taxon>Chroococcales</taxon>
        <taxon>Microcystaceae</taxon>
        <taxon>Microcystis</taxon>
    </lineage>
</organism>
<keyword evidence="2" id="KW-1185">Reference proteome</keyword>
<evidence type="ECO:0000313" key="1">
    <source>
        <dbReference type="EMBL" id="AKV69342.1"/>
    </source>
</evidence>
<dbReference type="Proteomes" id="UP000068167">
    <property type="component" value="Chromosome"/>
</dbReference>
<dbReference type="AlphaFoldDB" id="A0A0K1S5C0"/>
<reference evidence="1 2" key="1">
    <citation type="journal article" date="2016" name="Stand. Genomic Sci.">
        <title>Complete genome sequence and genomic characterization of Microcystis panniformis FACHB 1757 by third-generation sequencing.</title>
        <authorList>
            <person name="Zhang J.Y."/>
            <person name="Guan R."/>
            <person name="Zhang H.J."/>
            <person name="Li H."/>
            <person name="Xiao P."/>
            <person name="Yu G.L."/>
            <person name="Du L."/>
            <person name="Cao D.M."/>
            <person name="Zhu B.C."/>
            <person name="Li R.H."/>
            <person name="Lu Z.H."/>
        </authorList>
    </citation>
    <scope>NUCLEOTIDE SEQUENCE [LARGE SCALE GENOMIC DNA]</scope>
    <source>
        <strain evidence="1 2">FACHB-1757</strain>
    </source>
</reference>
<protein>
    <submittedName>
        <fullName evidence="1">Uncharacterized protein</fullName>
    </submittedName>
</protein>
<gene>
    <name evidence="1" type="ORF">VL20_4415</name>
</gene>
<accession>A0A0K1S5C0</accession>
<name>A0A0K1S5C0_9CHRO</name>
<sequence>MGEKILILRQGCCKVTGQHLGILLKCPYHEVDFTTDRV</sequence>
<evidence type="ECO:0000313" key="2">
    <source>
        <dbReference type="Proteomes" id="UP000068167"/>
    </source>
</evidence>
<dbReference type="EMBL" id="CP011339">
    <property type="protein sequence ID" value="AKV69342.1"/>
    <property type="molecule type" value="Genomic_DNA"/>
</dbReference>
<dbReference type="PATRIC" id="fig|1638788.3.peg.4449"/>